<dbReference type="Gene3D" id="2.170.190.11">
    <property type="entry name" value="Molybdopterin biosynthesis moea protein, domain 3"/>
    <property type="match status" value="1"/>
</dbReference>
<evidence type="ECO:0000256" key="3">
    <source>
        <dbReference type="ARBA" id="ARBA00010763"/>
    </source>
</evidence>
<evidence type="ECO:0000256" key="6">
    <source>
        <dbReference type="RuleBase" id="RU365090"/>
    </source>
</evidence>
<dbReference type="SUPFAM" id="SSF53218">
    <property type="entry name" value="Molybdenum cofactor biosynthesis proteins"/>
    <property type="match status" value="1"/>
</dbReference>
<name>A0ABZ0VRS9_9HYPH</name>
<dbReference type="SUPFAM" id="SSF63867">
    <property type="entry name" value="MoeA C-terminal domain-like"/>
    <property type="match status" value="1"/>
</dbReference>
<proteinExistence type="inferred from homology"/>
<evidence type="ECO:0000313" key="8">
    <source>
        <dbReference type="EMBL" id="WQB99583.1"/>
    </source>
</evidence>
<comment type="function">
    <text evidence="1 6">Catalyzes the insertion of molybdate into adenylated molybdopterin with the concomitant release of AMP.</text>
</comment>
<dbReference type="Gene3D" id="3.40.980.10">
    <property type="entry name" value="MoaB/Mog-like domain"/>
    <property type="match status" value="1"/>
</dbReference>
<evidence type="ECO:0000256" key="2">
    <source>
        <dbReference type="ARBA" id="ARBA00005046"/>
    </source>
</evidence>
<dbReference type="RefSeq" id="WP_322414372.1">
    <property type="nucleotide sequence ID" value="NZ_CP139858.1"/>
</dbReference>
<dbReference type="SUPFAM" id="SSF63882">
    <property type="entry name" value="MoeA N-terminal region -like"/>
    <property type="match status" value="1"/>
</dbReference>
<keyword evidence="6" id="KW-0500">Molybdenum</keyword>
<protein>
    <recommendedName>
        <fullName evidence="6">Molybdopterin molybdenumtransferase</fullName>
        <ecNumber evidence="6">2.10.1.1</ecNumber>
    </recommendedName>
</protein>
<dbReference type="InterPro" id="IPR036135">
    <property type="entry name" value="MoeA_linker/N_sf"/>
</dbReference>
<dbReference type="Gene3D" id="2.40.340.10">
    <property type="entry name" value="MoeA, C-terminal, domain IV"/>
    <property type="match status" value="1"/>
</dbReference>
<comment type="cofactor">
    <cofactor evidence="6">
        <name>Mg(2+)</name>
        <dbReference type="ChEBI" id="CHEBI:18420"/>
    </cofactor>
</comment>
<dbReference type="EMBL" id="CP139858">
    <property type="protein sequence ID" value="WQB99583.1"/>
    <property type="molecule type" value="Genomic_DNA"/>
</dbReference>
<dbReference type="PROSITE" id="PS01079">
    <property type="entry name" value="MOCF_BIOSYNTHESIS_2"/>
    <property type="match status" value="1"/>
</dbReference>
<comment type="pathway">
    <text evidence="2 6">Cofactor biosynthesis; molybdopterin biosynthesis.</text>
</comment>
<dbReference type="SMART" id="SM00852">
    <property type="entry name" value="MoCF_biosynth"/>
    <property type="match status" value="1"/>
</dbReference>
<evidence type="ECO:0000313" key="9">
    <source>
        <dbReference type="Proteomes" id="UP001322481"/>
    </source>
</evidence>
<sequence length="416" mass="43399">MRAVRHSCFHSDAQMVSFETARAVAVALAEPLNRQEDVPLVRAVGRILAATIEAPCALPPFDQAAMDGYAVRLSGETGVPLVLPISGRTRAGDKPDVLAPGTAHRVMTGAPLPGGADTVVMQEHATCRGDHVQFGLDVEAGCHVRRVGEDVTKGTAILRPGRVIGWTEVALLSALGIATVSVACPLRIVVLVTGSELRHAGEPLPFGAIYDSNGPMLGALLAEPSAHVTSLTVRDDLAAITQALERIAGTADLVIVTAGMSVGEEDHVRNAVVRAGGGLDIVKVAMKPGKPLAFGTLAGAYFIGLPGNPQAAAFGALAFVRPMMKALLGQAPANRITAKINFTHPRKPGRTELLPVRLNVEQGRLTAHRSGPDGSHRMMPLVFADAVAVVPGASTPVEVGTPLEVLPFAQPRFDVN</sequence>
<dbReference type="CDD" id="cd00887">
    <property type="entry name" value="MoeA"/>
    <property type="match status" value="1"/>
</dbReference>
<dbReference type="Pfam" id="PF03453">
    <property type="entry name" value="MoeA_N"/>
    <property type="match status" value="1"/>
</dbReference>
<dbReference type="InterPro" id="IPR005111">
    <property type="entry name" value="MoeA_C_domain_IV"/>
</dbReference>
<feature type="domain" description="MoaB/Mog" evidence="7">
    <location>
        <begin position="189"/>
        <end position="326"/>
    </location>
</feature>
<dbReference type="PANTHER" id="PTHR10192">
    <property type="entry name" value="MOLYBDOPTERIN BIOSYNTHESIS PROTEIN"/>
    <property type="match status" value="1"/>
</dbReference>
<dbReference type="Pfam" id="PF00994">
    <property type="entry name" value="MoCF_biosynth"/>
    <property type="match status" value="1"/>
</dbReference>
<evidence type="ECO:0000259" key="7">
    <source>
        <dbReference type="SMART" id="SM00852"/>
    </source>
</evidence>
<gene>
    <name evidence="8" type="ORF">U0R22_003767</name>
</gene>
<keyword evidence="4 6" id="KW-0501">Molybdenum cofactor biosynthesis</keyword>
<dbReference type="InterPro" id="IPR036688">
    <property type="entry name" value="MoeA_C_domain_IV_sf"/>
</dbReference>
<dbReference type="InterPro" id="IPR005110">
    <property type="entry name" value="MoeA_linker/N"/>
</dbReference>
<evidence type="ECO:0000256" key="5">
    <source>
        <dbReference type="ARBA" id="ARBA00047317"/>
    </source>
</evidence>
<reference evidence="8 9" key="1">
    <citation type="submission" date="2023-11" db="EMBL/GenBank/DDBJ databases">
        <authorList>
            <person name="Panchal A.K."/>
            <person name="Meaney J.S."/>
            <person name="Karas B.J."/>
            <person name="diCenzo G.C."/>
        </authorList>
    </citation>
    <scope>NUCLEOTIDE SEQUENCE [LARGE SCALE GENOMIC DNA]</scope>
    <source>
        <strain evidence="8 9">NZP2235</strain>
    </source>
</reference>
<dbReference type="Proteomes" id="UP001322481">
    <property type="component" value="Chromosome"/>
</dbReference>
<dbReference type="InterPro" id="IPR001453">
    <property type="entry name" value="MoaB/Mog_dom"/>
</dbReference>
<keyword evidence="6" id="KW-0460">Magnesium</keyword>
<dbReference type="InterPro" id="IPR036425">
    <property type="entry name" value="MoaB/Mog-like_dom_sf"/>
</dbReference>
<comment type="similarity">
    <text evidence="3 6">Belongs to the MoeA family.</text>
</comment>
<dbReference type="InterPro" id="IPR038987">
    <property type="entry name" value="MoeA-like"/>
</dbReference>
<evidence type="ECO:0000256" key="4">
    <source>
        <dbReference type="ARBA" id="ARBA00023150"/>
    </source>
</evidence>
<comment type="catalytic activity">
    <reaction evidence="5">
        <text>adenylyl-molybdopterin + molybdate = Mo-molybdopterin + AMP + H(+)</text>
        <dbReference type="Rhea" id="RHEA:35047"/>
        <dbReference type="ChEBI" id="CHEBI:15378"/>
        <dbReference type="ChEBI" id="CHEBI:36264"/>
        <dbReference type="ChEBI" id="CHEBI:62727"/>
        <dbReference type="ChEBI" id="CHEBI:71302"/>
        <dbReference type="ChEBI" id="CHEBI:456215"/>
        <dbReference type="EC" id="2.10.1.1"/>
    </reaction>
</comment>
<dbReference type="InterPro" id="IPR008284">
    <property type="entry name" value="MoCF_biosynth_CS"/>
</dbReference>
<dbReference type="NCBIfam" id="NF045515">
    <property type="entry name" value="Glp_gephyrin"/>
    <property type="match status" value="1"/>
</dbReference>
<dbReference type="EC" id="2.10.1.1" evidence="6"/>
<keyword evidence="6" id="KW-0808">Transferase</keyword>
<evidence type="ECO:0000256" key="1">
    <source>
        <dbReference type="ARBA" id="ARBA00002901"/>
    </source>
</evidence>
<dbReference type="Pfam" id="PF03454">
    <property type="entry name" value="MoeA_C"/>
    <property type="match status" value="1"/>
</dbReference>
<dbReference type="Gene3D" id="3.90.105.10">
    <property type="entry name" value="Molybdopterin biosynthesis moea protein, domain 2"/>
    <property type="match status" value="1"/>
</dbReference>
<accession>A0ABZ0VRS9</accession>
<keyword evidence="6" id="KW-0479">Metal-binding</keyword>
<keyword evidence="9" id="KW-1185">Reference proteome</keyword>
<organism evidence="8 9">
    <name type="scientific">Mesorhizobium huakuii</name>
    <dbReference type="NCBI Taxonomy" id="28104"/>
    <lineage>
        <taxon>Bacteria</taxon>
        <taxon>Pseudomonadati</taxon>
        <taxon>Pseudomonadota</taxon>
        <taxon>Alphaproteobacteria</taxon>
        <taxon>Hyphomicrobiales</taxon>
        <taxon>Phyllobacteriaceae</taxon>
        <taxon>Mesorhizobium</taxon>
    </lineage>
</organism>
<dbReference type="PANTHER" id="PTHR10192:SF5">
    <property type="entry name" value="GEPHYRIN"/>
    <property type="match status" value="1"/>
</dbReference>